<dbReference type="STRING" id="351160.RCIX2425"/>
<dbReference type="KEGG" id="rci:RCIX2425"/>
<keyword evidence="3" id="KW-1185">Reference proteome</keyword>
<evidence type="ECO:0000313" key="2">
    <source>
        <dbReference type="EMBL" id="CAJ37511.1"/>
    </source>
</evidence>
<dbReference type="PROSITE" id="PS51257">
    <property type="entry name" value="PROKAR_LIPOPROTEIN"/>
    <property type="match status" value="1"/>
</dbReference>
<dbReference type="Gene3D" id="3.10.620.30">
    <property type="match status" value="1"/>
</dbReference>
<sequence length="446" mass="49839">MRKVLSYVTIAILLSCIVLGSVVQAESHAVMDDQKLSSINKTISMDSPKVDKDKILLPKFTNNGKILVDKTYEGRYPGLVLMNTSKKVQEDKSGFDVIENPSSFIVRMKKSEANLEKQLSADSSDVSASALAASSTVYITGAYYNWYWIQDVIFDNQITIYNAGPNTASGQVILWSLEDSYGYAAPFNNLAPYTSTTVTVPFMPLSGTSIGFKPIGTEVRVSPGDTTTHFVNLTAYSGTYGIEVYDNDANHLPDPDGGENIGVSDLYNQYNYAILREAATAAECVEETYNAFDTSNSIRFYVSSNMNSNDGYPYSQYTASDQYIISHGYEGMCDEYATLAVSFERALRIPAKYYSMDYRDTSGILRGHAFLVIWDGNRWVHSDPAFCSSFDDPQIYKRFGYTHIHLKNMRYADDSVVMSDPYGDQLLLQWNDFQIITDLGEPSEYN</sequence>
<dbReference type="GeneID" id="5144348"/>
<name>Q0W282_METAR</name>
<feature type="domain" description="Transglutaminase-like" evidence="1">
    <location>
        <begin position="280"/>
        <end position="384"/>
    </location>
</feature>
<dbReference type="SUPFAM" id="SSF54001">
    <property type="entry name" value="Cysteine proteinases"/>
    <property type="match status" value="1"/>
</dbReference>
<dbReference type="Pfam" id="PF01841">
    <property type="entry name" value="Transglut_core"/>
    <property type="match status" value="1"/>
</dbReference>
<dbReference type="InterPro" id="IPR002931">
    <property type="entry name" value="Transglutaminase-like"/>
</dbReference>
<evidence type="ECO:0000313" key="3">
    <source>
        <dbReference type="Proteomes" id="UP000000663"/>
    </source>
</evidence>
<evidence type="ECO:0000259" key="1">
    <source>
        <dbReference type="Pfam" id="PF01841"/>
    </source>
</evidence>
<dbReference type="RefSeq" id="WP_012035071.1">
    <property type="nucleotide sequence ID" value="NC_009464.1"/>
</dbReference>
<proteinExistence type="predicted"/>
<dbReference type="InterPro" id="IPR038765">
    <property type="entry name" value="Papain-like_cys_pep_sf"/>
</dbReference>
<dbReference type="eggNOG" id="arCOG02165">
    <property type="taxonomic scope" value="Archaea"/>
</dbReference>
<reference evidence="2 3" key="1">
    <citation type="journal article" date="2006" name="Science">
        <title>Genome of rice cluster I archaea -- the key methane producers in the rice rhizosphere.</title>
        <authorList>
            <person name="Erkel C."/>
            <person name="Kube M."/>
            <person name="Reinhardt R."/>
            <person name="Liesack W."/>
        </authorList>
    </citation>
    <scope>NUCLEOTIDE SEQUENCE [LARGE SCALE GENOMIC DNA]</scope>
    <source>
        <strain evidence="3">DSM 22066 / NBRC 105507 / MRE50</strain>
    </source>
</reference>
<organism evidence="2 3">
    <name type="scientific">Methanocella arvoryzae (strain DSM 22066 / NBRC 105507 / MRE50)</name>
    <dbReference type="NCBI Taxonomy" id="351160"/>
    <lineage>
        <taxon>Archaea</taxon>
        <taxon>Methanobacteriati</taxon>
        <taxon>Methanobacteriota</taxon>
        <taxon>Stenosarchaea group</taxon>
        <taxon>Methanomicrobia</taxon>
        <taxon>Methanocellales</taxon>
        <taxon>Methanocellaceae</taxon>
        <taxon>Methanocella</taxon>
    </lineage>
</organism>
<gene>
    <name evidence="2" type="ORF">RCIX2425</name>
</gene>
<dbReference type="EMBL" id="AM114193">
    <property type="protein sequence ID" value="CAJ37511.1"/>
    <property type="molecule type" value="Genomic_DNA"/>
</dbReference>
<dbReference type="AlphaFoldDB" id="Q0W282"/>
<protein>
    <recommendedName>
        <fullName evidence="1">Transglutaminase-like domain-containing protein</fullName>
    </recommendedName>
</protein>
<dbReference type="OrthoDB" id="148293at2157"/>
<dbReference type="Proteomes" id="UP000000663">
    <property type="component" value="Chromosome"/>
</dbReference>
<accession>Q0W282</accession>